<reference evidence="2 3" key="1">
    <citation type="submission" date="2018-01" db="EMBL/GenBank/DDBJ databases">
        <title>The draft genome sequence of Halioglobus lutimaris HF004.</title>
        <authorList>
            <person name="Du Z.-J."/>
            <person name="Shi M.-J."/>
        </authorList>
    </citation>
    <scope>NUCLEOTIDE SEQUENCE [LARGE SCALE GENOMIC DNA]</scope>
    <source>
        <strain evidence="2 3">HF004</strain>
    </source>
</reference>
<keyword evidence="1" id="KW-0812">Transmembrane</keyword>
<feature type="transmembrane region" description="Helical" evidence="1">
    <location>
        <begin position="32"/>
        <end position="51"/>
    </location>
</feature>
<dbReference type="Proteomes" id="UP000235005">
    <property type="component" value="Unassembled WGS sequence"/>
</dbReference>
<proteinExistence type="predicted"/>
<keyword evidence="1" id="KW-1133">Transmembrane helix</keyword>
<evidence type="ECO:0000313" key="2">
    <source>
        <dbReference type="EMBL" id="PLW68982.1"/>
    </source>
</evidence>
<keyword evidence="3" id="KW-1185">Reference proteome</keyword>
<organism evidence="2 3">
    <name type="scientific">Pseudohalioglobus lutimaris</name>
    <dbReference type="NCBI Taxonomy" id="1737061"/>
    <lineage>
        <taxon>Bacteria</taxon>
        <taxon>Pseudomonadati</taxon>
        <taxon>Pseudomonadota</taxon>
        <taxon>Gammaproteobacteria</taxon>
        <taxon>Cellvibrionales</taxon>
        <taxon>Halieaceae</taxon>
        <taxon>Pseudohalioglobus</taxon>
    </lineage>
</organism>
<comment type="caution">
    <text evidence="2">The sequence shown here is derived from an EMBL/GenBank/DDBJ whole genome shotgun (WGS) entry which is preliminary data.</text>
</comment>
<gene>
    <name evidence="2" type="ORF">C0039_10195</name>
</gene>
<accession>A0A2N5X3A9</accession>
<dbReference type="AlphaFoldDB" id="A0A2N5X3A9"/>
<name>A0A2N5X3A9_9GAMM</name>
<feature type="transmembrane region" description="Helical" evidence="1">
    <location>
        <begin position="6"/>
        <end position="25"/>
    </location>
</feature>
<sequence length="110" mass="12021">MLFAYSNIYIPIMAYILIALSSKALYSSGSRLAGLIVGASSGALAFASLMAEIWGEWPKQIVYGPQGEFLWFGGQPNAWHEVLGYLWAPCLLLMAIGLCVHARRIATLNK</sequence>
<dbReference type="EMBL" id="PKUS01000010">
    <property type="protein sequence ID" value="PLW68982.1"/>
    <property type="molecule type" value="Genomic_DNA"/>
</dbReference>
<keyword evidence="1" id="KW-0472">Membrane</keyword>
<evidence type="ECO:0000313" key="3">
    <source>
        <dbReference type="Proteomes" id="UP000235005"/>
    </source>
</evidence>
<protein>
    <submittedName>
        <fullName evidence="2">Uncharacterized protein</fullName>
    </submittedName>
</protein>
<feature type="transmembrane region" description="Helical" evidence="1">
    <location>
        <begin position="82"/>
        <end position="100"/>
    </location>
</feature>
<evidence type="ECO:0000256" key="1">
    <source>
        <dbReference type="SAM" id="Phobius"/>
    </source>
</evidence>